<dbReference type="EMBL" id="GGFM01002839">
    <property type="protein sequence ID" value="MBW23590.1"/>
    <property type="molecule type" value="Transcribed_RNA"/>
</dbReference>
<sequence length="753" mass="85500">MAEAYDDVPMVVHHQASSGSGRRDAESMESNTSGRSGTGSLSSEEEDDSGGTTYAENSPWVFLPEPLFINIFLNLTPRDVLNAGQCCKRWYKLSKDDYIWRRYFRREFNVDASIPLKRGADSWRSEYRRLTNNVPMVLTDVLTSHSHQVLHVSFSHNGKMFATCSKDGFVILWNAAYPSSIRSSYDMRKLNWKYTQFSQFNQSDTLLLVSGVHYGTPHSTSGEIAVFTVQNGFRLKCRVTNRPYDIFGTWFSDQHLLSGDLSWLAHLVSTSKLWLNKANQEVDSEHTPVRSQVYKFYNRNASSIRAIMVANCPWLADEEEKKRKAGNEGGVADGEATAQPGTSVDGMSGASSRRAGNPLSHYQMKQEQDSEEEADEDESDVGPKDGNQQQDPLFMHGQGPGAGPGPDPVCEPLDYASPIQYLEEFRQEYEDSYYESSDDCLEDDDEEDGEATMVGRGAGERPDSLSECEDEELTNPCPKYLIFSTGSKTYTPHQIGFKRIVDVNFPRRLEPGPSLRERVALREQQREMQVIMGELSREEMRLQYILQNESPPVEPNWANYEAVADRFDRVDKLIDLHGHIIGMGLSPDHRYLYVNSRPWPRNCVIRNPLEPPAIAQEIDIHVIDLMTLKKVGKMLRAHKAYTPNTECFFIFLDVCDSYVASGAEDMHAYLWERYYGVCLAKYQHEDVVNSVAFNPRDNEMLVTTSDDYEIKVWRSLAKAKKLGIVPVGRAVEFRKQKSNRPPPQPQYAGRSFV</sequence>
<dbReference type="InterPro" id="IPR001680">
    <property type="entry name" value="WD40_rpt"/>
</dbReference>
<dbReference type="PANTHER" id="PTHR20995:SF17">
    <property type="entry name" value="F-BOX_WD REPEAT-CONTAINING PROTEIN 5"/>
    <property type="match status" value="1"/>
</dbReference>
<dbReference type="PANTHER" id="PTHR20995">
    <property type="entry name" value="F-BOX/WD REPEAT-CONTAINING PROTEIN 5"/>
    <property type="match status" value="1"/>
</dbReference>
<evidence type="ECO:0000256" key="1">
    <source>
        <dbReference type="PROSITE-ProRule" id="PRU00221"/>
    </source>
</evidence>
<dbReference type="SUPFAM" id="SSF81383">
    <property type="entry name" value="F-box domain"/>
    <property type="match status" value="1"/>
</dbReference>
<keyword evidence="1" id="KW-0853">WD repeat</keyword>
<dbReference type="InterPro" id="IPR042508">
    <property type="entry name" value="FBXW5"/>
</dbReference>
<dbReference type="PROSITE" id="PS50082">
    <property type="entry name" value="WD_REPEATS_2"/>
    <property type="match status" value="2"/>
</dbReference>
<dbReference type="InterPro" id="IPR036322">
    <property type="entry name" value="WD40_repeat_dom_sf"/>
</dbReference>
<evidence type="ECO:0000259" key="3">
    <source>
        <dbReference type="PROSITE" id="PS50181"/>
    </source>
</evidence>
<dbReference type="SMART" id="SM00320">
    <property type="entry name" value="WD40"/>
    <property type="match status" value="3"/>
</dbReference>
<evidence type="ECO:0000256" key="2">
    <source>
        <dbReference type="SAM" id="MobiDB-lite"/>
    </source>
</evidence>
<dbReference type="Pfam" id="PF12937">
    <property type="entry name" value="F-box-like"/>
    <property type="match status" value="1"/>
</dbReference>
<dbReference type="GO" id="GO:0080008">
    <property type="term" value="C:Cul4-RING E3 ubiquitin ligase complex"/>
    <property type="evidence" value="ECO:0007669"/>
    <property type="project" value="InterPro"/>
</dbReference>
<dbReference type="AlphaFoldDB" id="A0A2M3Z500"/>
<dbReference type="Gene3D" id="1.20.1280.50">
    <property type="match status" value="1"/>
</dbReference>
<feature type="region of interest" description="Disordered" evidence="2">
    <location>
        <begin position="430"/>
        <end position="471"/>
    </location>
</feature>
<dbReference type="PROSITE" id="PS50294">
    <property type="entry name" value="WD_REPEATS_REGION"/>
    <property type="match status" value="2"/>
</dbReference>
<organism evidence="4">
    <name type="scientific">Anopheles braziliensis</name>
    <dbReference type="NCBI Taxonomy" id="58242"/>
    <lineage>
        <taxon>Eukaryota</taxon>
        <taxon>Metazoa</taxon>
        <taxon>Ecdysozoa</taxon>
        <taxon>Arthropoda</taxon>
        <taxon>Hexapoda</taxon>
        <taxon>Insecta</taxon>
        <taxon>Pterygota</taxon>
        <taxon>Neoptera</taxon>
        <taxon>Endopterygota</taxon>
        <taxon>Diptera</taxon>
        <taxon>Nematocera</taxon>
        <taxon>Culicoidea</taxon>
        <taxon>Culicidae</taxon>
        <taxon>Anophelinae</taxon>
        <taxon>Anopheles</taxon>
    </lineage>
</organism>
<accession>A0A2M3Z500</accession>
<dbReference type="InterPro" id="IPR036047">
    <property type="entry name" value="F-box-like_dom_sf"/>
</dbReference>
<protein>
    <submittedName>
        <fullName evidence="4">Putative wd40 domain protein</fullName>
    </submittedName>
</protein>
<dbReference type="CDD" id="cd22132">
    <property type="entry name" value="F-box_FBXW5"/>
    <property type="match status" value="1"/>
</dbReference>
<proteinExistence type="predicted"/>
<dbReference type="GO" id="GO:0019005">
    <property type="term" value="C:SCF ubiquitin ligase complex"/>
    <property type="evidence" value="ECO:0007669"/>
    <property type="project" value="InterPro"/>
</dbReference>
<evidence type="ECO:0000313" key="4">
    <source>
        <dbReference type="EMBL" id="MBW23590.1"/>
    </source>
</evidence>
<feature type="region of interest" description="Disordered" evidence="2">
    <location>
        <begin position="321"/>
        <end position="413"/>
    </location>
</feature>
<dbReference type="Pfam" id="PF00400">
    <property type="entry name" value="WD40"/>
    <property type="match status" value="2"/>
</dbReference>
<dbReference type="Gene3D" id="2.130.10.10">
    <property type="entry name" value="YVTN repeat-like/Quinoprotein amine dehydrogenase"/>
    <property type="match status" value="2"/>
</dbReference>
<name>A0A2M3Z500_9DIPT</name>
<feature type="compositionally biased region" description="Acidic residues" evidence="2">
    <location>
        <begin position="369"/>
        <end position="380"/>
    </location>
</feature>
<dbReference type="InterPro" id="IPR015943">
    <property type="entry name" value="WD40/YVTN_repeat-like_dom_sf"/>
</dbReference>
<dbReference type="PROSITE" id="PS50181">
    <property type="entry name" value="FBOX"/>
    <property type="match status" value="1"/>
</dbReference>
<reference evidence="4" key="1">
    <citation type="submission" date="2018-01" db="EMBL/GenBank/DDBJ databases">
        <title>An insight into the sialome of Amazonian anophelines.</title>
        <authorList>
            <person name="Ribeiro J.M."/>
            <person name="Scarpassa V."/>
            <person name="Calvo E."/>
        </authorList>
    </citation>
    <scope>NUCLEOTIDE SEQUENCE</scope>
    <source>
        <tissue evidence="4">Salivary glands</tissue>
    </source>
</reference>
<feature type="compositionally biased region" description="Low complexity" evidence="2">
    <location>
        <begin position="29"/>
        <end position="42"/>
    </location>
</feature>
<feature type="region of interest" description="Disordered" evidence="2">
    <location>
        <begin position="1"/>
        <end position="57"/>
    </location>
</feature>
<feature type="repeat" description="WD" evidence="1">
    <location>
        <begin position="142"/>
        <end position="183"/>
    </location>
</feature>
<feature type="compositionally biased region" description="Acidic residues" evidence="2">
    <location>
        <begin position="430"/>
        <end position="450"/>
    </location>
</feature>
<dbReference type="SMART" id="SM00256">
    <property type="entry name" value="FBOX"/>
    <property type="match status" value="1"/>
</dbReference>
<dbReference type="InterPro" id="IPR001810">
    <property type="entry name" value="F-box_dom"/>
</dbReference>
<dbReference type="GO" id="GO:0016567">
    <property type="term" value="P:protein ubiquitination"/>
    <property type="evidence" value="ECO:0007669"/>
    <property type="project" value="InterPro"/>
</dbReference>
<dbReference type="SUPFAM" id="SSF50978">
    <property type="entry name" value="WD40 repeat-like"/>
    <property type="match status" value="1"/>
</dbReference>
<feature type="domain" description="F-box" evidence="3">
    <location>
        <begin position="57"/>
        <end position="103"/>
    </location>
</feature>
<feature type="repeat" description="WD" evidence="1">
    <location>
        <begin position="681"/>
        <end position="713"/>
    </location>
</feature>